<proteinExistence type="predicted"/>
<name>A0A0F8W386_9ZZZZ</name>
<protein>
    <recommendedName>
        <fullName evidence="2">Bacteriophage Mu GpT domain-containing protein</fullName>
    </recommendedName>
</protein>
<gene>
    <name evidence="1" type="ORF">LCGC14_3118860</name>
</gene>
<feature type="non-terminal residue" evidence="1">
    <location>
        <position position="224"/>
    </location>
</feature>
<comment type="caution">
    <text evidence="1">The sequence shown here is derived from an EMBL/GenBank/DDBJ whole genome shotgun (WGS) entry which is preliminary data.</text>
</comment>
<organism evidence="1">
    <name type="scientific">marine sediment metagenome</name>
    <dbReference type="NCBI Taxonomy" id="412755"/>
    <lineage>
        <taxon>unclassified sequences</taxon>
        <taxon>metagenomes</taxon>
        <taxon>ecological metagenomes</taxon>
    </lineage>
</organism>
<evidence type="ECO:0000313" key="1">
    <source>
        <dbReference type="EMBL" id="KKK51048.1"/>
    </source>
</evidence>
<reference evidence="1" key="1">
    <citation type="journal article" date="2015" name="Nature">
        <title>Complex archaea that bridge the gap between prokaryotes and eukaryotes.</title>
        <authorList>
            <person name="Spang A."/>
            <person name="Saw J.H."/>
            <person name="Jorgensen S.L."/>
            <person name="Zaremba-Niedzwiedzka K."/>
            <person name="Martijn J."/>
            <person name="Lind A.E."/>
            <person name="van Eijk R."/>
            <person name="Schleper C."/>
            <person name="Guy L."/>
            <person name="Ettema T.J."/>
        </authorList>
    </citation>
    <scope>NUCLEOTIDE SEQUENCE</scope>
</reference>
<dbReference type="EMBL" id="LAZR01067705">
    <property type="protein sequence ID" value="KKK51048.1"/>
    <property type="molecule type" value="Genomic_DNA"/>
</dbReference>
<sequence length="224" mass="24850">MNSFLTKYTYFDNDFGTNNRAWHPALMAVKAVETLNASIVMPYLVNTDFKNEIKSQGNLVETRKVGSFTAQSKGTTDDVVIQDATAEYITVPLDQYIYTSFIIADADMSMSVANLLDKYLTPAVKSLADRIDRMLLCQLWQFRAYQTGKIGGPSGSDDTRTDVTETGKVLSDNLVPEAGRNLVVTNEVFMRMQRIAQYISAEKIADGGTAIKDAVIARRDGFDI</sequence>
<evidence type="ECO:0008006" key="2">
    <source>
        <dbReference type="Google" id="ProtNLM"/>
    </source>
</evidence>
<dbReference type="AlphaFoldDB" id="A0A0F8W386"/>
<accession>A0A0F8W386</accession>